<sequence length="243" mass="27578">MLEKVIVGQSPRRPRHSRKFSNDSSNSLFETGKDFVPDSVTDSPKFDGSFKNGFSQMENSNLRMVDNASEVGDDMSDRVYTIDSVHQEAPYNGLMEPKASVGMGDDYMTTPRESLNYSDVKDLEIQKLYARLQALEADRESMRQAIISIGTDKAQFVLLKEIAQNLCKEMTPQRRMPVKKPSIVGSFSFTGICKWIISFVFWRRKARRCRYMFGSSGNNAGLLMLLDRGPRVGQWRCLSSTQV</sequence>
<protein>
    <submittedName>
        <fullName evidence="3">Myosin-binding protein 7</fullName>
    </submittedName>
</protein>
<feature type="region of interest" description="Disordered" evidence="1">
    <location>
        <begin position="1"/>
        <end position="36"/>
    </location>
</feature>
<keyword evidence="2" id="KW-1133">Transmembrane helix</keyword>
<evidence type="ECO:0000313" key="4">
    <source>
        <dbReference type="Proteomes" id="UP001604336"/>
    </source>
</evidence>
<reference evidence="4" key="1">
    <citation type="submission" date="2024-07" db="EMBL/GenBank/DDBJ databases">
        <title>Two chromosome-level genome assemblies of Korean endemic species Abeliophyllum distichum and Forsythia ovata (Oleaceae).</title>
        <authorList>
            <person name="Jang H."/>
        </authorList>
    </citation>
    <scope>NUCLEOTIDE SEQUENCE [LARGE SCALE GENOMIC DNA]</scope>
</reference>
<comment type="caution">
    <text evidence="3">The sequence shown here is derived from an EMBL/GenBank/DDBJ whole genome shotgun (WGS) entry which is preliminary data.</text>
</comment>
<proteinExistence type="predicted"/>
<dbReference type="EMBL" id="JBFOLK010000002">
    <property type="protein sequence ID" value="KAL2534519.1"/>
    <property type="molecule type" value="Genomic_DNA"/>
</dbReference>
<evidence type="ECO:0000313" key="3">
    <source>
        <dbReference type="EMBL" id="KAL2534519.1"/>
    </source>
</evidence>
<evidence type="ECO:0000256" key="2">
    <source>
        <dbReference type="SAM" id="Phobius"/>
    </source>
</evidence>
<keyword evidence="2" id="KW-0812">Transmembrane</keyword>
<dbReference type="PANTHER" id="PTHR31422:SF0">
    <property type="entry name" value="MYOSIN-BINDING PROTEIN 7"/>
    <property type="match status" value="1"/>
</dbReference>
<keyword evidence="2" id="KW-0472">Membrane</keyword>
<dbReference type="PANTHER" id="PTHR31422">
    <property type="entry name" value="BNAANNG28530D PROTEIN"/>
    <property type="match status" value="1"/>
</dbReference>
<name>A0ABD1VB05_9LAMI</name>
<accession>A0ABD1VB05</accession>
<evidence type="ECO:0000256" key="1">
    <source>
        <dbReference type="SAM" id="MobiDB-lite"/>
    </source>
</evidence>
<gene>
    <name evidence="3" type="ORF">Adt_07870</name>
</gene>
<organism evidence="3 4">
    <name type="scientific">Abeliophyllum distichum</name>
    <dbReference type="NCBI Taxonomy" id="126358"/>
    <lineage>
        <taxon>Eukaryota</taxon>
        <taxon>Viridiplantae</taxon>
        <taxon>Streptophyta</taxon>
        <taxon>Embryophyta</taxon>
        <taxon>Tracheophyta</taxon>
        <taxon>Spermatophyta</taxon>
        <taxon>Magnoliopsida</taxon>
        <taxon>eudicotyledons</taxon>
        <taxon>Gunneridae</taxon>
        <taxon>Pentapetalae</taxon>
        <taxon>asterids</taxon>
        <taxon>lamiids</taxon>
        <taxon>Lamiales</taxon>
        <taxon>Oleaceae</taxon>
        <taxon>Forsythieae</taxon>
        <taxon>Abeliophyllum</taxon>
    </lineage>
</organism>
<feature type="transmembrane region" description="Helical" evidence="2">
    <location>
        <begin position="183"/>
        <end position="202"/>
    </location>
</feature>
<keyword evidence="4" id="KW-1185">Reference proteome</keyword>
<dbReference type="AlphaFoldDB" id="A0ABD1VB05"/>
<dbReference type="Proteomes" id="UP001604336">
    <property type="component" value="Unassembled WGS sequence"/>
</dbReference>